<evidence type="ECO:0000313" key="2">
    <source>
        <dbReference type="Proteomes" id="UP000319627"/>
    </source>
</evidence>
<protein>
    <submittedName>
        <fullName evidence="1">Uncharacterized protein</fullName>
    </submittedName>
</protein>
<dbReference type="AlphaFoldDB" id="A0A562J208"/>
<dbReference type="EMBL" id="VLKG01000002">
    <property type="protein sequence ID" value="TWH76875.1"/>
    <property type="molecule type" value="Genomic_DNA"/>
</dbReference>
<comment type="caution">
    <text evidence="1">The sequence shown here is derived from an EMBL/GenBank/DDBJ whole genome shotgun (WGS) entry which is preliminary data.</text>
</comment>
<sequence length="50" mass="5910">MSSVTQTQAEQPIDWPRDFDIRACYAEQQELLPEDRHTHTSTLQEDCHHD</sequence>
<evidence type="ECO:0000313" key="1">
    <source>
        <dbReference type="EMBL" id="TWH76875.1"/>
    </source>
</evidence>
<organism evidence="1 2">
    <name type="scientific">Azomonas agilis</name>
    <dbReference type="NCBI Taxonomy" id="116849"/>
    <lineage>
        <taxon>Bacteria</taxon>
        <taxon>Pseudomonadati</taxon>
        <taxon>Pseudomonadota</taxon>
        <taxon>Gammaproteobacteria</taxon>
        <taxon>Pseudomonadales</taxon>
        <taxon>Pseudomonadaceae</taxon>
        <taxon>Azomonas</taxon>
    </lineage>
</organism>
<keyword evidence="2" id="KW-1185">Reference proteome</keyword>
<gene>
    <name evidence="1" type="ORF">LX59_00920</name>
</gene>
<dbReference type="RefSeq" id="WP_170234332.1">
    <property type="nucleotide sequence ID" value="NZ_VLKG01000002.1"/>
</dbReference>
<dbReference type="Proteomes" id="UP000319627">
    <property type="component" value="Unassembled WGS sequence"/>
</dbReference>
<proteinExistence type="predicted"/>
<reference evidence="1 2" key="1">
    <citation type="submission" date="2019-07" db="EMBL/GenBank/DDBJ databases">
        <title>Genomic Encyclopedia of Type Strains, Phase I: the one thousand microbial genomes (KMG-I) project.</title>
        <authorList>
            <person name="Kyrpides N."/>
        </authorList>
    </citation>
    <scope>NUCLEOTIDE SEQUENCE [LARGE SCALE GENOMIC DNA]</scope>
    <source>
        <strain evidence="1 2">DSM 375</strain>
    </source>
</reference>
<accession>A0A562J208</accession>
<name>A0A562J208_9GAMM</name>